<gene>
    <name evidence="1" type="primary">PLB1_1</name>
    <name evidence="1" type="ORF">M8818_001241</name>
</gene>
<dbReference type="EMBL" id="JAMKPW020000005">
    <property type="protein sequence ID" value="KAK8217483.1"/>
    <property type="molecule type" value="Genomic_DNA"/>
</dbReference>
<evidence type="ECO:0000313" key="1">
    <source>
        <dbReference type="EMBL" id="KAK8217483.1"/>
    </source>
</evidence>
<protein>
    <submittedName>
        <fullName evidence="1">Lysophospholipase 1</fullName>
        <ecNumber evidence="1">3.1.1.5</ecNumber>
    </submittedName>
</protein>
<name>A0ACC3SL35_9PEZI</name>
<reference evidence="1" key="1">
    <citation type="submission" date="2024-02" db="EMBL/GenBank/DDBJ databases">
        <title>Metagenome Assembled Genome of Zalaria obscura JY119.</title>
        <authorList>
            <person name="Vighnesh L."/>
            <person name="Jagadeeshwari U."/>
            <person name="Venkata Ramana C."/>
            <person name="Sasikala C."/>
        </authorList>
    </citation>
    <scope>NUCLEOTIDE SEQUENCE</scope>
    <source>
        <strain evidence="1">JY119</strain>
    </source>
</reference>
<accession>A0ACC3SL35</accession>
<dbReference type="EC" id="3.1.1.5" evidence="1"/>
<dbReference type="Proteomes" id="UP001320706">
    <property type="component" value="Unassembled WGS sequence"/>
</dbReference>
<keyword evidence="1" id="KW-0378">Hydrolase</keyword>
<proteinExistence type="predicted"/>
<sequence>MKFQAVAGLASAAALLPSAYGAVVIRNPTPEELAAEVLAAPLIAFDKRATPQAPDGYTPTEVDCPSTRPTIRNASTLSTNETTWLETRRNNTLSPMKDLLSRLNITGLDTDTYIDNHSSNVSALPNIGIAVSGGGYRALMNGAGAIAAFDSRTRNSTSTGHLGGLLQSATYLAGLSGGGWLVGSLFTNNFTSVQAILDQDTGSDDSGGLWQFGNSIFEGPDTGSIQLLDSIGYYKTLYDEVSAKGDAGYNLTITDYWGRALSFQLVNATNGGPAYTFSSIQDDVAFSQANTPMPILVSDGRAPGQTLITGNATVYEFNPWELGTWDPTTYAFAPLRYLGTNFSAGSVPSGDRCVRGFDNTGFVMGTSSTLFNQFLLEINNQTTLDIPSFVQTALESILTDIGEDEDDIADYPNPFYHFNNDTSRIANDDMLTLVDGGEDLQNIPLHPLIQPERNVDVIFAVDSSADTADPQPAPNWPNGTSLVATYERSLLPISNGTAFPAIPDQNTFVNLGLNSRPTFFGCDSSNMTGQSPIIVYLPNAPYSYNSNFSTFTPSYTDAERNAAINNGYNVATMGNGTVDSDWPTCVGCAILGRSLNRTGTTIPDVCNTCFEKYCWNGTVDSSATNYTPAYALNDTISTTSGAVHLASSSAFALSVALVASLVVLF</sequence>
<keyword evidence="2" id="KW-1185">Reference proteome</keyword>
<evidence type="ECO:0000313" key="2">
    <source>
        <dbReference type="Proteomes" id="UP001320706"/>
    </source>
</evidence>
<organism evidence="1 2">
    <name type="scientific">Zalaria obscura</name>
    <dbReference type="NCBI Taxonomy" id="2024903"/>
    <lineage>
        <taxon>Eukaryota</taxon>
        <taxon>Fungi</taxon>
        <taxon>Dikarya</taxon>
        <taxon>Ascomycota</taxon>
        <taxon>Pezizomycotina</taxon>
        <taxon>Dothideomycetes</taxon>
        <taxon>Dothideomycetidae</taxon>
        <taxon>Dothideales</taxon>
        <taxon>Zalariaceae</taxon>
        <taxon>Zalaria</taxon>
    </lineage>
</organism>
<comment type="caution">
    <text evidence="1">The sequence shown here is derived from an EMBL/GenBank/DDBJ whole genome shotgun (WGS) entry which is preliminary data.</text>
</comment>